<keyword evidence="6" id="KW-1185">Reference proteome</keyword>
<protein>
    <submittedName>
        <fullName evidence="5">Kanadaptin</fullName>
    </submittedName>
</protein>
<organism evidence="5 6">
    <name type="scientific">Rhizophlyctis rosea</name>
    <dbReference type="NCBI Taxonomy" id="64517"/>
    <lineage>
        <taxon>Eukaryota</taxon>
        <taxon>Fungi</taxon>
        <taxon>Fungi incertae sedis</taxon>
        <taxon>Chytridiomycota</taxon>
        <taxon>Chytridiomycota incertae sedis</taxon>
        <taxon>Chytridiomycetes</taxon>
        <taxon>Rhizophlyctidales</taxon>
        <taxon>Rhizophlyctidaceae</taxon>
        <taxon>Rhizophlyctis</taxon>
    </lineage>
</organism>
<dbReference type="Gene3D" id="3.30.160.20">
    <property type="match status" value="1"/>
</dbReference>
<feature type="region of interest" description="Disordered" evidence="2">
    <location>
        <begin position="317"/>
        <end position="345"/>
    </location>
</feature>
<evidence type="ECO:0000259" key="3">
    <source>
        <dbReference type="PROSITE" id="PS50006"/>
    </source>
</evidence>
<gene>
    <name evidence="5" type="primary">SLC4A1AP</name>
    <name evidence="5" type="ORF">HK097_006959</name>
</gene>
<feature type="region of interest" description="Disordered" evidence="2">
    <location>
        <begin position="188"/>
        <end position="214"/>
    </location>
</feature>
<dbReference type="SUPFAM" id="SSF49879">
    <property type="entry name" value="SMAD/FHA domain"/>
    <property type="match status" value="1"/>
</dbReference>
<dbReference type="SMART" id="SM00358">
    <property type="entry name" value="DSRM"/>
    <property type="match status" value="1"/>
</dbReference>
<evidence type="ECO:0000259" key="4">
    <source>
        <dbReference type="PROSITE" id="PS50137"/>
    </source>
</evidence>
<feature type="compositionally biased region" description="Pro residues" evidence="2">
    <location>
        <begin position="15"/>
        <end position="25"/>
    </location>
</feature>
<evidence type="ECO:0000256" key="1">
    <source>
        <dbReference type="PROSITE-ProRule" id="PRU00266"/>
    </source>
</evidence>
<dbReference type="PROSITE" id="PS50137">
    <property type="entry name" value="DS_RBD"/>
    <property type="match status" value="1"/>
</dbReference>
<dbReference type="InterPro" id="IPR014720">
    <property type="entry name" value="dsRBD_dom"/>
</dbReference>
<dbReference type="SUPFAM" id="SSF54768">
    <property type="entry name" value="dsRNA-binding domain-like"/>
    <property type="match status" value="1"/>
</dbReference>
<feature type="region of interest" description="Disordered" evidence="2">
    <location>
        <begin position="1"/>
        <end position="48"/>
    </location>
</feature>
<dbReference type="EMBL" id="JADGJD010000331">
    <property type="protein sequence ID" value="KAJ3052047.1"/>
    <property type="molecule type" value="Genomic_DNA"/>
</dbReference>
<dbReference type="GO" id="GO:0003723">
    <property type="term" value="F:RNA binding"/>
    <property type="evidence" value="ECO:0007669"/>
    <property type="project" value="UniProtKB-UniRule"/>
</dbReference>
<reference evidence="5" key="1">
    <citation type="submission" date="2020-05" db="EMBL/GenBank/DDBJ databases">
        <title>Phylogenomic resolution of chytrid fungi.</title>
        <authorList>
            <person name="Stajich J.E."/>
            <person name="Amses K."/>
            <person name="Simmons R."/>
            <person name="Seto K."/>
            <person name="Myers J."/>
            <person name="Bonds A."/>
            <person name="Quandt C.A."/>
            <person name="Barry K."/>
            <person name="Liu P."/>
            <person name="Grigoriev I."/>
            <person name="Longcore J.E."/>
            <person name="James T.Y."/>
        </authorList>
    </citation>
    <scope>NUCLEOTIDE SEQUENCE</scope>
    <source>
        <strain evidence="5">JEL0318</strain>
    </source>
</reference>
<feature type="domain" description="DRBM" evidence="4">
    <location>
        <begin position="217"/>
        <end position="289"/>
    </location>
</feature>
<dbReference type="Pfam" id="PF00498">
    <property type="entry name" value="FHA"/>
    <property type="match status" value="1"/>
</dbReference>
<feature type="domain" description="FHA" evidence="3">
    <location>
        <begin position="77"/>
        <end position="127"/>
    </location>
</feature>
<name>A0AAD5X2L3_9FUNG</name>
<dbReference type="FunFam" id="2.60.200.20:FF:000053">
    <property type="entry name" value="Os06g0275900 protein"/>
    <property type="match status" value="1"/>
</dbReference>
<proteinExistence type="predicted"/>
<dbReference type="PANTHER" id="PTHR23308">
    <property type="entry name" value="NUCLEAR INHIBITOR OF PROTEIN PHOSPHATASE-1"/>
    <property type="match status" value="1"/>
</dbReference>
<evidence type="ECO:0000313" key="6">
    <source>
        <dbReference type="Proteomes" id="UP001212841"/>
    </source>
</evidence>
<dbReference type="CDD" id="cd22677">
    <property type="entry name" value="FHA_Kanadaptin"/>
    <property type="match status" value="1"/>
</dbReference>
<dbReference type="Pfam" id="PF00035">
    <property type="entry name" value="dsrm"/>
    <property type="match status" value="1"/>
</dbReference>
<accession>A0AAD5X2L3</accession>
<dbReference type="InterPro" id="IPR000253">
    <property type="entry name" value="FHA_dom"/>
</dbReference>
<sequence length="574" mass="63842">MAEEKKIEDGFAKPALPPIARPPTQPQTDRTSEPREAPPLPYDPPEWSAEPTDEYFFEVLKSGQIIDKTPRITKEFIVAGRLPVCDIELEHASISRYHAIVQFKNDGSAHIFDLGSTHGTFINKAQLPKQTYRQLRVGDMIRFGQSTRFYIFQGPPPEEVEEPKFIPSPLREKYQQQQDTEVSWGFAEDASEEDEGPTAHDFEDGSAPDESAYYHSDPKKALRNWLEQRGAELVFHVEEEGHGRDKGFVAKVELPIEVGSGFLTGIGRATRKKVAENEAALDACIKLDKKHLLRSAGSEVQSAVKTKIKKLFGEDEDDEDSFYDRTDRGSRSKAKTAPTQTQAESFETLTKKREEVVRHIQEINGKIDYVEDTAGGTTGGEDELDAYMQQIEQSKLGEKKTAYRRQLPPLEKELARIDKLLKIVTPTGVALDVLQPVKRATRSVAAPAPPPPKAFLPQTEELEEEVDEVPNPAPDVAHGGASASPPSAPSTSEASKKRKGPVTPAQSDETPDVAQADSEAKGAQSKRRKVYAVMTEQQAEEHWKVEGEDAEEWIAPEHRMSDSEIAKMNAAYGY</sequence>
<dbReference type="InterPro" id="IPR008984">
    <property type="entry name" value="SMAD_FHA_dom_sf"/>
</dbReference>
<dbReference type="Proteomes" id="UP001212841">
    <property type="component" value="Unassembled WGS sequence"/>
</dbReference>
<keyword evidence="1" id="KW-0694">RNA-binding</keyword>
<feature type="compositionally biased region" description="Low complexity" evidence="2">
    <location>
        <begin position="481"/>
        <end position="493"/>
    </location>
</feature>
<dbReference type="PROSITE" id="PS50006">
    <property type="entry name" value="FHA_DOMAIN"/>
    <property type="match status" value="1"/>
</dbReference>
<evidence type="ECO:0000313" key="5">
    <source>
        <dbReference type="EMBL" id="KAJ3052047.1"/>
    </source>
</evidence>
<dbReference type="SMART" id="SM00240">
    <property type="entry name" value="FHA"/>
    <property type="match status" value="1"/>
</dbReference>
<evidence type="ECO:0000256" key="2">
    <source>
        <dbReference type="SAM" id="MobiDB-lite"/>
    </source>
</evidence>
<feature type="compositionally biased region" description="Basic and acidic residues" evidence="2">
    <location>
        <begin position="1"/>
        <end position="11"/>
    </location>
</feature>
<dbReference type="Gene3D" id="2.60.200.20">
    <property type="match status" value="1"/>
</dbReference>
<comment type="caution">
    <text evidence="5">The sequence shown here is derived from an EMBL/GenBank/DDBJ whole genome shotgun (WGS) entry which is preliminary data.</text>
</comment>
<dbReference type="InterPro" id="IPR050923">
    <property type="entry name" value="Cell_Proc_Reg/RNA_Proc"/>
</dbReference>
<dbReference type="AlphaFoldDB" id="A0AAD5X2L3"/>
<feature type="region of interest" description="Disordered" evidence="2">
    <location>
        <begin position="460"/>
        <end position="547"/>
    </location>
</feature>